<dbReference type="InterPro" id="IPR011050">
    <property type="entry name" value="Pectin_lyase_fold/virulence"/>
</dbReference>
<evidence type="ECO:0000259" key="1">
    <source>
        <dbReference type="Pfam" id="PF13229"/>
    </source>
</evidence>
<dbReference type="OrthoDB" id="134981at2"/>
<feature type="domain" description="Right handed beta helix" evidence="1">
    <location>
        <begin position="573"/>
        <end position="674"/>
    </location>
</feature>
<dbReference type="SUPFAM" id="SSF51126">
    <property type="entry name" value="Pectin lyase-like"/>
    <property type="match status" value="1"/>
</dbReference>
<dbReference type="InterPro" id="IPR006626">
    <property type="entry name" value="PbH1"/>
</dbReference>
<sequence length="1121" mass="116668">MTMDISGKTFDPRDNHGDLLIAQGKLTLDSEQNAAAEARDRRWRVQTMDMIGRAGYPAGLPESFRITLGGGGEVLIGVGRMYVDGLLAENHGLTAAQGGTVGFDAAHAELRSSTAVPFDQQPYLPGTAPPDPAAGDHLVYLDVWRREVNHLKDPSLVEPALGVDTAGRSQTVWQVRSLPVADGVTCATPDDEIADWAGLIAPSSIRLSSFLVPVSDPDNPCEIPPGQQLRTTENRTYRVETHGLAADGRALLKWSRVNASVATRVVSIDSATRITVAQVARDDVHRFVPGDWIELIDDRLEFAGQPGLMRMVATADPATNVLTFDGAIPAGTFPVDADGVPTPDLNLRIIRWDQGGVVRASGGAVLADLTDAAGPGVFPAPPPGEFVELEAGIAVGIGFAPGPQRVRVGDHWIFRARAATGTIDMLADAPPHGTHHHYARLAVLEGGAGGFAEPVEDCRDPIDPDEVCCCTFVIQPGEDIQQAIDGLPLAGGCICLKPGEHVLPRTLVLARSDVTLHGEARGVTLRAPPNEPALQLAGTLADPVSRIRIHTLAFVGEGAEGANNRLLGMDGVEDVTVSDCDFSALQVGIGTAIRISNANDVTVANCRISRALAGVVADENSGDIVVGDCVMALANARGQPALIGIGMADATGPITVRDCTIRGALAGVVVNDDPSAPPASLATNSRVTGCVIELADLPPGNAPPSLVFGIDMAPEYATVSGNAVTYGSAPRVGIRIAGAHSVASGNHCRYQSRPPGLSAVGIVLGATNPDGAAAARTDDVTVGGNTVEGPQSGIFGIAAAHCRIAGNRIDGGELGNTTLGIFLNGCDDMDVAGNTILGAAAAIGAVEGDRCRLRDNRIEGGGFGIVALRMEAPAITGNSLRDCGQGGVLIAATTERSLIDRNRVIRCGSAADQGLGIAAFLVLGEATITGNEVMDTGEGRNGSSSSATAIGILGDLILEALVQGNLVTYGGGQTRDAANEDRAMRLRGLLEASVNFGDRRLVLGFPVKILGNSFIGTGQTALVELLEQRLTDNLVIRFERVTFSDNYCLHFSPPPDDRRATVSLRGHRGVIVGNHIKSLAGQYFPVNLNGVTSTYLGNVAEAPPIQGATVPMPVANFNLDT</sequence>
<dbReference type="InterPro" id="IPR045392">
    <property type="entry name" value="DUF6519"/>
</dbReference>
<protein>
    <recommendedName>
        <fullName evidence="1">Right handed beta helix domain-containing protein</fullName>
    </recommendedName>
</protein>
<dbReference type="Gene3D" id="2.160.20.10">
    <property type="entry name" value="Single-stranded right-handed beta-helix, Pectin lyase-like"/>
    <property type="match status" value="2"/>
</dbReference>
<dbReference type="EMBL" id="QZEW01000064">
    <property type="protein sequence ID" value="RJL09745.1"/>
    <property type="molecule type" value="Genomic_DNA"/>
</dbReference>
<organism evidence="2 3">
    <name type="scientific">Paracoccus siganidrum</name>
    <dbReference type="NCBI Taxonomy" id="1276757"/>
    <lineage>
        <taxon>Bacteria</taxon>
        <taxon>Pseudomonadati</taxon>
        <taxon>Pseudomonadota</taxon>
        <taxon>Alphaproteobacteria</taxon>
        <taxon>Rhodobacterales</taxon>
        <taxon>Paracoccaceae</taxon>
        <taxon>Paracoccus</taxon>
    </lineage>
</organism>
<keyword evidence="3" id="KW-1185">Reference proteome</keyword>
<feature type="domain" description="Right handed beta helix" evidence="1">
    <location>
        <begin position="820"/>
        <end position="940"/>
    </location>
</feature>
<dbReference type="RefSeq" id="WP_119898907.1">
    <property type="nucleotide sequence ID" value="NZ_QNRC01000017.1"/>
</dbReference>
<dbReference type="InterPro" id="IPR039448">
    <property type="entry name" value="Beta_helix"/>
</dbReference>
<dbReference type="AlphaFoldDB" id="A0A419A4I2"/>
<dbReference type="Pfam" id="PF20129">
    <property type="entry name" value="DUF6519"/>
    <property type="match status" value="2"/>
</dbReference>
<dbReference type="InterPro" id="IPR012334">
    <property type="entry name" value="Pectin_lyas_fold"/>
</dbReference>
<proteinExistence type="predicted"/>
<evidence type="ECO:0000313" key="2">
    <source>
        <dbReference type="EMBL" id="RJL09745.1"/>
    </source>
</evidence>
<accession>A0A419A4I2</accession>
<dbReference type="Proteomes" id="UP000283587">
    <property type="component" value="Unassembled WGS sequence"/>
</dbReference>
<dbReference type="SMART" id="SM00710">
    <property type="entry name" value="PbH1"/>
    <property type="match status" value="11"/>
</dbReference>
<evidence type="ECO:0000313" key="3">
    <source>
        <dbReference type="Proteomes" id="UP000283587"/>
    </source>
</evidence>
<gene>
    <name evidence="2" type="ORF">D3P05_14680</name>
</gene>
<name>A0A419A4I2_9RHOB</name>
<comment type="caution">
    <text evidence="2">The sequence shown here is derived from an EMBL/GenBank/DDBJ whole genome shotgun (WGS) entry which is preliminary data.</text>
</comment>
<dbReference type="Pfam" id="PF13229">
    <property type="entry name" value="Beta_helix"/>
    <property type="match status" value="2"/>
</dbReference>
<reference evidence="3" key="1">
    <citation type="submission" date="2018-09" db="EMBL/GenBank/DDBJ databases">
        <title>Paracoccus onubensis nov. sp. a moderate halophilic bacterium isolated from Gruta de las Maravillas (Aracena, Spain).</title>
        <authorList>
            <person name="Jurado V."/>
            <person name="Gutierrez-Patricio S."/>
            <person name="Gonzalez-Pimentel J.L."/>
            <person name="Miller A.Z."/>
            <person name="Laiz L."/>
            <person name="Saiz-Jimenez C."/>
        </authorList>
    </citation>
    <scope>NUCLEOTIDE SEQUENCE [LARGE SCALE GENOMIC DNA]</scope>
    <source>
        <strain evidence="3">DSM 26381</strain>
    </source>
</reference>